<dbReference type="PANTHER" id="PTHR21705">
    <property type="entry name" value="RAI16 PROTEIN-RELATED"/>
    <property type="match status" value="1"/>
</dbReference>
<dbReference type="Pfam" id="PF19311">
    <property type="entry name" value="KELAA"/>
    <property type="match status" value="1"/>
</dbReference>
<dbReference type="InterPro" id="IPR045669">
    <property type="entry name" value="FHIP_C"/>
</dbReference>
<evidence type="ECO:0000259" key="3">
    <source>
        <dbReference type="Pfam" id="PF19314"/>
    </source>
</evidence>
<dbReference type="Pfam" id="PF19314">
    <property type="entry name" value="DUF5917"/>
    <property type="match status" value="1"/>
</dbReference>
<comment type="similarity">
    <text evidence="1">Belongs to the FHIP family.</text>
</comment>
<protein>
    <recommendedName>
        <fullName evidence="3">FHF complex subunit HOOK-interacting protein C-terminal domain-containing protein</fullName>
    </recommendedName>
</protein>
<proteinExistence type="inferred from homology"/>
<comment type="caution">
    <text evidence="4">The sequence shown here is derived from an EMBL/GenBank/DDBJ whole genome shotgun (WGS) entry which is preliminary data.</text>
</comment>
<dbReference type="Pfam" id="PF10257">
    <property type="entry name" value="RAI16-like"/>
    <property type="match status" value="1"/>
</dbReference>
<dbReference type="InterPro" id="IPR016024">
    <property type="entry name" value="ARM-type_fold"/>
</dbReference>
<feature type="domain" description="FHF complex subunit HOOK-interacting protein C-terminal" evidence="3">
    <location>
        <begin position="595"/>
        <end position="687"/>
    </location>
</feature>
<dbReference type="SUPFAM" id="SSF48371">
    <property type="entry name" value="ARM repeat"/>
    <property type="match status" value="1"/>
</dbReference>
<dbReference type="InterPro" id="IPR019384">
    <property type="entry name" value="FHIP"/>
</dbReference>
<evidence type="ECO:0000313" key="5">
    <source>
        <dbReference type="Proteomes" id="UP000466442"/>
    </source>
</evidence>
<feature type="compositionally biased region" description="Low complexity" evidence="2">
    <location>
        <begin position="252"/>
        <end position="261"/>
    </location>
</feature>
<sequence length="733" mass="81512">MLGRFSTALQNAVDVLAPPPPLHEDFAYHWKKLIKHYLDVTNSREVPIELTNIPARFDQILKILAKEDDEIEEDKRPGPCLEYLLQHSLLDLLATLASSDDPPGMRQHVLQFTAKFLTNAKMPLFAHNNVFQPLQRLVSQCDGTSPGPTESYEVQFLLGLASVVRRNPSLVPVFTSSTESCETSPENKRRSSCCSSEVSLMSSSCVSDLSGLTSSNPPQNNPLFAPMVTSVRSKSVRLVTPPDAASPDCEALSSSSSDDNKSLVVDDSAQFPLLDAAISYIQSPDCNVRVKACQVIMLLVSLPDSRAAEVIVSDTLLLSRVTARMCDLYHSIPFTTEPGAVDEMHVSWGLDMASAECLSIEGSRQLASFLAWYDFCDQVSAEAHPTIGQSLVREIQEKFLSEVFTDDVLAQPLAVTVLGKLFKVASSSLLNKALSEWLVGETITRESLNSKKPTTLQTLLSNWSCQRTDLVLETLRFFEVVLEKGNAHVMKALLLIYLDEGSFLDHSMTAGLGDEEEENNTTRITRVVNSFVNLVPVGLRSTENGGYEQYLSESQRQYSSVLTSLKKQGIDPYSVPTHLKPQERQNGKRRELFYEGPFLRTLFNALGNIPYQPYEVNLELTGIVSKVCLRPEHFVSLYLVESSLVRFVPEANTLHSVLHRVATLLASAVMARPDFENCLKATRMRLITDQTIQSPVDDDKWNTTFENIVVIEELCKELAAIAYIKNKHRISLT</sequence>
<dbReference type="OrthoDB" id="5350595at2759"/>
<name>A0A8S9WRM3_APOLU</name>
<gene>
    <name evidence="4" type="ORF">GE061_006862</name>
</gene>
<dbReference type="Proteomes" id="UP000466442">
    <property type="component" value="Unassembled WGS sequence"/>
</dbReference>
<organism evidence="4 5">
    <name type="scientific">Apolygus lucorum</name>
    <name type="common">Small green plant bug</name>
    <name type="synonym">Lygocoris lucorum</name>
    <dbReference type="NCBI Taxonomy" id="248454"/>
    <lineage>
        <taxon>Eukaryota</taxon>
        <taxon>Metazoa</taxon>
        <taxon>Ecdysozoa</taxon>
        <taxon>Arthropoda</taxon>
        <taxon>Hexapoda</taxon>
        <taxon>Insecta</taxon>
        <taxon>Pterygota</taxon>
        <taxon>Neoptera</taxon>
        <taxon>Paraneoptera</taxon>
        <taxon>Hemiptera</taxon>
        <taxon>Heteroptera</taxon>
        <taxon>Panheteroptera</taxon>
        <taxon>Cimicomorpha</taxon>
        <taxon>Miridae</taxon>
        <taxon>Mirini</taxon>
        <taxon>Apolygus</taxon>
    </lineage>
</organism>
<dbReference type="EMBL" id="WIXP02000015">
    <property type="protein sequence ID" value="KAF6198839.1"/>
    <property type="molecule type" value="Genomic_DNA"/>
</dbReference>
<dbReference type="AlphaFoldDB" id="A0A8S9WRM3"/>
<feature type="region of interest" description="Disordered" evidence="2">
    <location>
        <begin position="239"/>
        <end position="261"/>
    </location>
</feature>
<evidence type="ECO:0000256" key="1">
    <source>
        <dbReference type="ARBA" id="ARBA00024336"/>
    </source>
</evidence>
<evidence type="ECO:0000256" key="2">
    <source>
        <dbReference type="SAM" id="MobiDB-lite"/>
    </source>
</evidence>
<evidence type="ECO:0000313" key="4">
    <source>
        <dbReference type="EMBL" id="KAF6198839.1"/>
    </source>
</evidence>
<dbReference type="PANTHER" id="PTHR21705:SF12">
    <property type="entry name" value="FHF COMPLEX SUBUNIT HOOK-INTERACTING PROTEIN C-TERMINAL DOMAIN-CONTAINING PROTEIN"/>
    <property type="match status" value="1"/>
</dbReference>
<reference evidence="4" key="1">
    <citation type="journal article" date="2021" name="Mol. Ecol. Resour.">
        <title>Apolygus lucorum genome provides insights into omnivorousness and mesophyll feeding.</title>
        <authorList>
            <person name="Liu Y."/>
            <person name="Liu H."/>
            <person name="Wang H."/>
            <person name="Huang T."/>
            <person name="Liu B."/>
            <person name="Yang B."/>
            <person name="Yin L."/>
            <person name="Li B."/>
            <person name="Zhang Y."/>
            <person name="Zhang S."/>
            <person name="Jiang F."/>
            <person name="Zhang X."/>
            <person name="Ren Y."/>
            <person name="Wang B."/>
            <person name="Wang S."/>
            <person name="Lu Y."/>
            <person name="Wu K."/>
            <person name="Fan W."/>
            <person name="Wang G."/>
        </authorList>
    </citation>
    <scope>NUCLEOTIDE SEQUENCE</scope>
    <source>
        <strain evidence="4">12Hb</strain>
    </source>
</reference>
<keyword evidence="5" id="KW-1185">Reference proteome</keyword>
<dbReference type="InterPro" id="IPR045668">
    <property type="entry name" value="FHIP_KELAA_motif"/>
</dbReference>
<accession>A0A8S9WRM3</accession>